<dbReference type="EMBL" id="GGEC01068133">
    <property type="protein sequence ID" value="MBX48617.1"/>
    <property type="molecule type" value="Transcribed_RNA"/>
</dbReference>
<organism evidence="1">
    <name type="scientific">Rhizophora mucronata</name>
    <name type="common">Asiatic mangrove</name>
    <dbReference type="NCBI Taxonomy" id="61149"/>
    <lineage>
        <taxon>Eukaryota</taxon>
        <taxon>Viridiplantae</taxon>
        <taxon>Streptophyta</taxon>
        <taxon>Embryophyta</taxon>
        <taxon>Tracheophyta</taxon>
        <taxon>Spermatophyta</taxon>
        <taxon>Magnoliopsida</taxon>
        <taxon>eudicotyledons</taxon>
        <taxon>Gunneridae</taxon>
        <taxon>Pentapetalae</taxon>
        <taxon>rosids</taxon>
        <taxon>fabids</taxon>
        <taxon>Malpighiales</taxon>
        <taxon>Rhizophoraceae</taxon>
        <taxon>Rhizophora</taxon>
    </lineage>
</organism>
<sequence length="24" mass="2637">MGASFIGLPFSPYLSSPHWSLKTL</sequence>
<name>A0A2P2P1L4_RHIMU</name>
<reference evidence="1" key="1">
    <citation type="submission" date="2018-02" db="EMBL/GenBank/DDBJ databases">
        <title>Rhizophora mucronata_Transcriptome.</title>
        <authorList>
            <person name="Meera S.P."/>
            <person name="Sreeshan A."/>
            <person name="Augustine A."/>
        </authorList>
    </citation>
    <scope>NUCLEOTIDE SEQUENCE</scope>
    <source>
        <tissue evidence="1">Leaf</tissue>
    </source>
</reference>
<proteinExistence type="predicted"/>
<evidence type="ECO:0000313" key="1">
    <source>
        <dbReference type="EMBL" id="MBX48617.1"/>
    </source>
</evidence>
<dbReference type="AlphaFoldDB" id="A0A2P2P1L4"/>
<protein>
    <submittedName>
        <fullName evidence="1">Uncharacterized protein</fullName>
    </submittedName>
</protein>
<accession>A0A2P2P1L4</accession>